<dbReference type="SUPFAM" id="SSF158472">
    <property type="entry name" value="HAMP domain-like"/>
    <property type="match status" value="1"/>
</dbReference>
<gene>
    <name evidence="15" type="primary">cutS_1</name>
    <name evidence="15" type="ORF">Pen02_00290</name>
</gene>
<keyword evidence="16" id="KW-1185">Reference proteome</keyword>
<dbReference type="InterPro" id="IPR050428">
    <property type="entry name" value="TCS_sensor_his_kinase"/>
</dbReference>
<evidence type="ECO:0000256" key="1">
    <source>
        <dbReference type="ARBA" id="ARBA00000085"/>
    </source>
</evidence>
<dbReference type="SMART" id="SM00388">
    <property type="entry name" value="HisKA"/>
    <property type="match status" value="1"/>
</dbReference>
<dbReference type="PROSITE" id="PS50885">
    <property type="entry name" value="HAMP"/>
    <property type="match status" value="1"/>
</dbReference>
<evidence type="ECO:0000256" key="9">
    <source>
        <dbReference type="ARBA" id="ARBA00023012"/>
    </source>
</evidence>
<accession>A0ABQ4DRK6</accession>
<comment type="catalytic activity">
    <reaction evidence="1">
        <text>ATP + protein L-histidine = ADP + protein N-phospho-L-histidine.</text>
        <dbReference type="EC" id="2.7.13.3"/>
    </reaction>
</comment>
<dbReference type="RefSeq" id="WP_203863814.1">
    <property type="nucleotide sequence ID" value="NZ_BONW01000001.1"/>
</dbReference>
<dbReference type="SUPFAM" id="SSF47384">
    <property type="entry name" value="Homodimeric domain of signal transducing histidine kinase"/>
    <property type="match status" value="1"/>
</dbReference>
<dbReference type="CDD" id="cd06225">
    <property type="entry name" value="HAMP"/>
    <property type="match status" value="1"/>
</dbReference>
<dbReference type="InterPro" id="IPR005467">
    <property type="entry name" value="His_kinase_dom"/>
</dbReference>
<dbReference type="Gene3D" id="3.30.565.10">
    <property type="entry name" value="Histidine kinase-like ATPase, C-terminal domain"/>
    <property type="match status" value="1"/>
</dbReference>
<evidence type="ECO:0000256" key="8">
    <source>
        <dbReference type="ARBA" id="ARBA00022989"/>
    </source>
</evidence>
<dbReference type="Pfam" id="PF00672">
    <property type="entry name" value="HAMP"/>
    <property type="match status" value="1"/>
</dbReference>
<dbReference type="InterPro" id="IPR036097">
    <property type="entry name" value="HisK_dim/P_sf"/>
</dbReference>
<dbReference type="Gene3D" id="1.10.287.130">
    <property type="match status" value="1"/>
</dbReference>
<dbReference type="PRINTS" id="PR00344">
    <property type="entry name" value="BCTRLSENSOR"/>
</dbReference>
<keyword evidence="10 12" id="KW-0472">Membrane</keyword>
<dbReference type="EMBL" id="BONW01000001">
    <property type="protein sequence ID" value="GIG85093.1"/>
    <property type="molecule type" value="Genomic_DNA"/>
</dbReference>
<dbReference type="SMART" id="SM00387">
    <property type="entry name" value="HATPase_c"/>
    <property type="match status" value="1"/>
</dbReference>
<keyword evidence="9" id="KW-0902">Two-component regulatory system</keyword>
<protein>
    <recommendedName>
        <fullName evidence="3">histidine kinase</fullName>
        <ecNumber evidence="3">2.7.13.3</ecNumber>
    </recommendedName>
</protein>
<comment type="subcellular location">
    <subcellularLocation>
        <location evidence="2">Cell membrane</location>
    </subcellularLocation>
</comment>
<evidence type="ECO:0000256" key="11">
    <source>
        <dbReference type="SAM" id="MobiDB-lite"/>
    </source>
</evidence>
<feature type="domain" description="HAMP" evidence="14">
    <location>
        <begin position="112"/>
        <end position="170"/>
    </location>
</feature>
<feature type="region of interest" description="Disordered" evidence="11">
    <location>
        <begin position="413"/>
        <end position="436"/>
    </location>
</feature>
<evidence type="ECO:0000259" key="13">
    <source>
        <dbReference type="PROSITE" id="PS50109"/>
    </source>
</evidence>
<evidence type="ECO:0000313" key="15">
    <source>
        <dbReference type="EMBL" id="GIG85093.1"/>
    </source>
</evidence>
<dbReference type="Pfam" id="PF02518">
    <property type="entry name" value="HATPase_c"/>
    <property type="match status" value="1"/>
</dbReference>
<dbReference type="InterPro" id="IPR036890">
    <property type="entry name" value="HATPase_C_sf"/>
</dbReference>
<comment type="caution">
    <text evidence="15">The sequence shown here is derived from an EMBL/GenBank/DDBJ whole genome shotgun (WGS) entry which is preliminary data.</text>
</comment>
<evidence type="ECO:0000256" key="7">
    <source>
        <dbReference type="ARBA" id="ARBA00022777"/>
    </source>
</evidence>
<evidence type="ECO:0000256" key="12">
    <source>
        <dbReference type="SAM" id="Phobius"/>
    </source>
</evidence>
<keyword evidence="7" id="KW-0418">Kinase</keyword>
<dbReference type="SUPFAM" id="SSF55874">
    <property type="entry name" value="ATPase domain of HSP90 chaperone/DNA topoisomerase II/histidine kinase"/>
    <property type="match status" value="1"/>
</dbReference>
<sequence length="436" mass="46578">MKRLTIRARLTLVYGGLFLLAGIVLLAVTYVLVEQRMPGTFGVQVNGVNPPPGSPGTPRLITPDNAEQLRIFARQIQDEARERALQTLLTQGGVALAIVSATAFAFGWLIAGRALQPLHQITGTARRIAGADTAGRGLHERIALDGPRDEVKELADTFDLMLERLDQSFDGQRRFVANASHELRTPLALNRSLLELAITRPDAPAELKQLGDTLLAVNERHERLIDGLLTLADSEQQVVDRTPIDLAEVVGHVAEQLRTELPVHRHLASARTAGDPVLLERLTQNLLENALRHNVPAGGQVWVSTGTVDGWATLVVANTGPVVPGYEVETMFQPFRRLRQERVGGGRGFGLGLSIVRAVAGAHGGSVRAEPRQGGGLVVTVLLPAEASIRTVPDNLPSTSAPAAAISTATSTVPALPHNGLPISNGGGTPQPARRR</sequence>
<dbReference type="CDD" id="cd00082">
    <property type="entry name" value="HisKA"/>
    <property type="match status" value="1"/>
</dbReference>
<name>A0ABQ4DRK6_9ACTN</name>
<keyword evidence="6 12" id="KW-0812">Transmembrane</keyword>
<dbReference type="InterPro" id="IPR003660">
    <property type="entry name" value="HAMP_dom"/>
</dbReference>
<dbReference type="SMART" id="SM00304">
    <property type="entry name" value="HAMP"/>
    <property type="match status" value="1"/>
</dbReference>
<organism evidence="15 16">
    <name type="scientific">Plantactinospora endophytica</name>
    <dbReference type="NCBI Taxonomy" id="673535"/>
    <lineage>
        <taxon>Bacteria</taxon>
        <taxon>Bacillati</taxon>
        <taxon>Actinomycetota</taxon>
        <taxon>Actinomycetes</taxon>
        <taxon>Micromonosporales</taxon>
        <taxon>Micromonosporaceae</taxon>
        <taxon>Plantactinospora</taxon>
    </lineage>
</organism>
<feature type="transmembrane region" description="Helical" evidence="12">
    <location>
        <begin position="88"/>
        <end position="111"/>
    </location>
</feature>
<dbReference type="Gene3D" id="6.10.340.10">
    <property type="match status" value="1"/>
</dbReference>
<dbReference type="PROSITE" id="PS50109">
    <property type="entry name" value="HIS_KIN"/>
    <property type="match status" value="1"/>
</dbReference>
<evidence type="ECO:0000256" key="6">
    <source>
        <dbReference type="ARBA" id="ARBA00022692"/>
    </source>
</evidence>
<dbReference type="Proteomes" id="UP000646749">
    <property type="component" value="Unassembled WGS sequence"/>
</dbReference>
<dbReference type="PANTHER" id="PTHR45436">
    <property type="entry name" value="SENSOR HISTIDINE KINASE YKOH"/>
    <property type="match status" value="1"/>
</dbReference>
<evidence type="ECO:0000256" key="4">
    <source>
        <dbReference type="ARBA" id="ARBA00022553"/>
    </source>
</evidence>
<evidence type="ECO:0000259" key="14">
    <source>
        <dbReference type="PROSITE" id="PS50885"/>
    </source>
</evidence>
<dbReference type="EC" id="2.7.13.3" evidence="3"/>
<dbReference type="InterPro" id="IPR003661">
    <property type="entry name" value="HisK_dim/P_dom"/>
</dbReference>
<evidence type="ECO:0000256" key="5">
    <source>
        <dbReference type="ARBA" id="ARBA00022679"/>
    </source>
</evidence>
<keyword evidence="5" id="KW-0808">Transferase</keyword>
<dbReference type="CDD" id="cd00075">
    <property type="entry name" value="HATPase"/>
    <property type="match status" value="1"/>
</dbReference>
<reference evidence="15 16" key="1">
    <citation type="submission" date="2021-01" db="EMBL/GenBank/DDBJ databases">
        <title>Whole genome shotgun sequence of Plantactinospora endophytica NBRC 110450.</title>
        <authorList>
            <person name="Komaki H."/>
            <person name="Tamura T."/>
        </authorList>
    </citation>
    <scope>NUCLEOTIDE SEQUENCE [LARGE SCALE GENOMIC DNA]</scope>
    <source>
        <strain evidence="15 16">NBRC 110450</strain>
    </source>
</reference>
<keyword evidence="4" id="KW-0597">Phosphoprotein</keyword>
<proteinExistence type="predicted"/>
<dbReference type="InterPro" id="IPR004358">
    <property type="entry name" value="Sig_transdc_His_kin-like_C"/>
</dbReference>
<evidence type="ECO:0000256" key="10">
    <source>
        <dbReference type="ARBA" id="ARBA00023136"/>
    </source>
</evidence>
<feature type="domain" description="Histidine kinase" evidence="13">
    <location>
        <begin position="178"/>
        <end position="387"/>
    </location>
</feature>
<dbReference type="Pfam" id="PF00512">
    <property type="entry name" value="HisKA"/>
    <property type="match status" value="1"/>
</dbReference>
<dbReference type="InterPro" id="IPR003594">
    <property type="entry name" value="HATPase_dom"/>
</dbReference>
<evidence type="ECO:0000256" key="2">
    <source>
        <dbReference type="ARBA" id="ARBA00004236"/>
    </source>
</evidence>
<dbReference type="PANTHER" id="PTHR45436:SF5">
    <property type="entry name" value="SENSOR HISTIDINE KINASE TRCS"/>
    <property type="match status" value="1"/>
</dbReference>
<feature type="transmembrane region" description="Helical" evidence="12">
    <location>
        <begin position="12"/>
        <end position="33"/>
    </location>
</feature>
<evidence type="ECO:0000256" key="3">
    <source>
        <dbReference type="ARBA" id="ARBA00012438"/>
    </source>
</evidence>
<evidence type="ECO:0000313" key="16">
    <source>
        <dbReference type="Proteomes" id="UP000646749"/>
    </source>
</evidence>
<keyword evidence="8 12" id="KW-1133">Transmembrane helix</keyword>